<dbReference type="PRINTS" id="PR00625">
    <property type="entry name" value="JDOMAIN"/>
</dbReference>
<dbReference type="GO" id="GO:0051082">
    <property type="term" value="F:unfolded protein binding"/>
    <property type="evidence" value="ECO:0007669"/>
    <property type="project" value="InterPro"/>
</dbReference>
<dbReference type="PANTHER" id="PTHR24078:SF553">
    <property type="entry name" value="DNAJ HOMOLOG SUBFAMILY B MEMBER 5"/>
    <property type="match status" value="1"/>
</dbReference>
<sequence length="310" mass="34616">MSKTDFYEVLGVSSDANEMEIKKAYRSLSLKYHPDRNSDANAKEKFQEISDAYETLSDSQKRKEYDHQKQFGGGGGGHPFGHPFPFPGGFPFGGVQVHHGGGPINMDHIFEQFFHGGGVHVMHGQGGPNIQVFHNGRNVFARKRPDPVMKTIHVSLESAFHGATIEIEIDGAVKERVSAPIPRGIKHGQKIILKDLGSIENNERGDLELTFHIDDHPFFTRRENDLIYKSKISLKEALCGFSLEILHVSGKTLRLSNNNQVIHPGHNRVIAGLGMMLDNNECGNLIIEFEIEFPKSIDDTQRSQLLEILA</sequence>
<dbReference type="InterPro" id="IPR051339">
    <property type="entry name" value="DnaJ_subfamily_B"/>
</dbReference>
<dbReference type="PROSITE" id="PS00636">
    <property type="entry name" value="DNAJ_1"/>
    <property type="match status" value="1"/>
</dbReference>
<organism evidence="3">
    <name type="scientific">viral metagenome</name>
    <dbReference type="NCBI Taxonomy" id="1070528"/>
    <lineage>
        <taxon>unclassified sequences</taxon>
        <taxon>metagenomes</taxon>
        <taxon>organismal metagenomes</taxon>
    </lineage>
</organism>
<dbReference type="Gene3D" id="2.60.260.20">
    <property type="entry name" value="Urease metallochaperone UreE, N-terminal domain"/>
    <property type="match status" value="2"/>
</dbReference>
<dbReference type="CDD" id="cd10747">
    <property type="entry name" value="DnaJ_C"/>
    <property type="match status" value="1"/>
</dbReference>
<dbReference type="InterPro" id="IPR001623">
    <property type="entry name" value="DnaJ_domain"/>
</dbReference>
<dbReference type="PANTHER" id="PTHR24078">
    <property type="entry name" value="DNAJ HOMOLOG SUBFAMILY C MEMBER"/>
    <property type="match status" value="1"/>
</dbReference>
<proteinExistence type="predicted"/>
<dbReference type="AlphaFoldDB" id="A0A6C0HK96"/>
<dbReference type="CDD" id="cd06257">
    <property type="entry name" value="DnaJ"/>
    <property type="match status" value="1"/>
</dbReference>
<dbReference type="SMART" id="SM00271">
    <property type="entry name" value="DnaJ"/>
    <property type="match status" value="1"/>
</dbReference>
<keyword evidence="1" id="KW-0143">Chaperone</keyword>
<dbReference type="InterPro" id="IPR036869">
    <property type="entry name" value="J_dom_sf"/>
</dbReference>
<evidence type="ECO:0000259" key="2">
    <source>
        <dbReference type="PROSITE" id="PS50076"/>
    </source>
</evidence>
<dbReference type="FunFam" id="2.60.260.20:FF:000013">
    <property type="entry name" value="DnaJ subfamily B member 11"/>
    <property type="match status" value="1"/>
</dbReference>
<dbReference type="SUPFAM" id="SSF49493">
    <property type="entry name" value="HSP40/DnaJ peptide-binding domain"/>
    <property type="match status" value="2"/>
</dbReference>
<dbReference type="GO" id="GO:0005829">
    <property type="term" value="C:cytosol"/>
    <property type="evidence" value="ECO:0007669"/>
    <property type="project" value="TreeGrafter"/>
</dbReference>
<dbReference type="EMBL" id="MN739973">
    <property type="protein sequence ID" value="QHT80575.1"/>
    <property type="molecule type" value="Genomic_DNA"/>
</dbReference>
<dbReference type="Pfam" id="PF01556">
    <property type="entry name" value="DnaJ_C"/>
    <property type="match status" value="1"/>
</dbReference>
<name>A0A6C0HK96_9ZZZZ</name>
<evidence type="ECO:0000313" key="3">
    <source>
        <dbReference type="EMBL" id="QHT80575.1"/>
    </source>
</evidence>
<dbReference type="GO" id="GO:0006457">
    <property type="term" value="P:protein folding"/>
    <property type="evidence" value="ECO:0007669"/>
    <property type="project" value="InterPro"/>
</dbReference>
<evidence type="ECO:0000256" key="1">
    <source>
        <dbReference type="ARBA" id="ARBA00023186"/>
    </source>
</evidence>
<dbReference type="PROSITE" id="PS50076">
    <property type="entry name" value="DNAJ_2"/>
    <property type="match status" value="1"/>
</dbReference>
<dbReference type="InterPro" id="IPR008971">
    <property type="entry name" value="HSP40/DnaJ_pept-bd"/>
</dbReference>
<dbReference type="InterPro" id="IPR002939">
    <property type="entry name" value="DnaJ_C"/>
</dbReference>
<reference evidence="3" key="1">
    <citation type="journal article" date="2020" name="Nature">
        <title>Giant virus diversity and host interactions through global metagenomics.</title>
        <authorList>
            <person name="Schulz F."/>
            <person name="Roux S."/>
            <person name="Paez-Espino D."/>
            <person name="Jungbluth S."/>
            <person name="Walsh D.A."/>
            <person name="Denef V.J."/>
            <person name="McMahon K.D."/>
            <person name="Konstantinidis K.T."/>
            <person name="Eloe-Fadrosh E.A."/>
            <person name="Kyrpides N.C."/>
            <person name="Woyke T."/>
        </authorList>
    </citation>
    <scope>NUCLEOTIDE SEQUENCE</scope>
    <source>
        <strain evidence="3">GVMAG-M-3300023184-120</strain>
    </source>
</reference>
<feature type="domain" description="J" evidence="2">
    <location>
        <begin position="5"/>
        <end position="69"/>
    </location>
</feature>
<dbReference type="GO" id="GO:0051087">
    <property type="term" value="F:protein-folding chaperone binding"/>
    <property type="evidence" value="ECO:0007669"/>
    <property type="project" value="TreeGrafter"/>
</dbReference>
<dbReference type="SUPFAM" id="SSF46565">
    <property type="entry name" value="Chaperone J-domain"/>
    <property type="match status" value="1"/>
</dbReference>
<dbReference type="InterPro" id="IPR018253">
    <property type="entry name" value="DnaJ_domain_CS"/>
</dbReference>
<dbReference type="Pfam" id="PF00226">
    <property type="entry name" value="DnaJ"/>
    <property type="match status" value="1"/>
</dbReference>
<protein>
    <recommendedName>
        <fullName evidence="2">J domain-containing protein</fullName>
    </recommendedName>
</protein>
<accession>A0A6C0HK96</accession>
<dbReference type="Gene3D" id="1.10.287.110">
    <property type="entry name" value="DnaJ domain"/>
    <property type="match status" value="1"/>
</dbReference>